<dbReference type="Gene3D" id="3.30.70.270">
    <property type="match status" value="1"/>
</dbReference>
<keyword evidence="1" id="KW-0808">Transferase</keyword>
<evidence type="ECO:0000256" key="4">
    <source>
        <dbReference type="ARBA" id="ARBA00022918"/>
    </source>
</evidence>
<evidence type="ECO:0000259" key="5">
    <source>
        <dbReference type="Pfam" id="PF17919"/>
    </source>
</evidence>
<dbReference type="AlphaFoldDB" id="A0AAW1N4F1"/>
<organism evidence="6 7">
    <name type="scientific">Popillia japonica</name>
    <name type="common">Japanese beetle</name>
    <dbReference type="NCBI Taxonomy" id="7064"/>
    <lineage>
        <taxon>Eukaryota</taxon>
        <taxon>Metazoa</taxon>
        <taxon>Ecdysozoa</taxon>
        <taxon>Arthropoda</taxon>
        <taxon>Hexapoda</taxon>
        <taxon>Insecta</taxon>
        <taxon>Pterygota</taxon>
        <taxon>Neoptera</taxon>
        <taxon>Endopterygota</taxon>
        <taxon>Coleoptera</taxon>
        <taxon>Polyphaga</taxon>
        <taxon>Scarabaeiformia</taxon>
        <taxon>Scarabaeidae</taxon>
        <taxon>Rutelinae</taxon>
        <taxon>Popillia</taxon>
    </lineage>
</organism>
<protein>
    <submittedName>
        <fullName evidence="6">RNase H-like domain found in reverse transcriptase</fullName>
    </submittedName>
</protein>
<dbReference type="PANTHER" id="PTHR34072">
    <property type="entry name" value="ENZYMATIC POLYPROTEIN-RELATED"/>
    <property type="match status" value="1"/>
</dbReference>
<evidence type="ECO:0000256" key="2">
    <source>
        <dbReference type="ARBA" id="ARBA00022722"/>
    </source>
</evidence>
<dbReference type="InterPro" id="IPR043128">
    <property type="entry name" value="Rev_trsase/Diguanyl_cyclase"/>
</dbReference>
<evidence type="ECO:0000256" key="1">
    <source>
        <dbReference type="ARBA" id="ARBA00022695"/>
    </source>
</evidence>
<dbReference type="GO" id="GO:0003964">
    <property type="term" value="F:RNA-directed DNA polymerase activity"/>
    <property type="evidence" value="ECO:0007669"/>
    <property type="project" value="UniProtKB-KW"/>
</dbReference>
<dbReference type="PANTHER" id="PTHR34072:SF26">
    <property type="entry name" value="RNA-DIRECTED DNA POLYMERASE"/>
    <property type="match status" value="1"/>
</dbReference>
<keyword evidence="2" id="KW-0540">Nuclease</keyword>
<evidence type="ECO:0000313" key="6">
    <source>
        <dbReference type="EMBL" id="KAK9754786.1"/>
    </source>
</evidence>
<accession>A0AAW1N4F1</accession>
<dbReference type="EMBL" id="JASPKY010000005">
    <property type="protein sequence ID" value="KAK9754786.1"/>
    <property type="molecule type" value="Genomic_DNA"/>
</dbReference>
<name>A0AAW1N4F1_POPJA</name>
<comment type="caution">
    <text evidence="6">The sequence shown here is derived from an EMBL/GenBank/DDBJ whole genome shotgun (WGS) entry which is preliminary data.</text>
</comment>
<keyword evidence="4 6" id="KW-0695">RNA-directed DNA polymerase</keyword>
<evidence type="ECO:0000256" key="3">
    <source>
        <dbReference type="ARBA" id="ARBA00022759"/>
    </source>
</evidence>
<dbReference type="FunFam" id="3.10.20.370:FF:000001">
    <property type="entry name" value="Retrovirus-related Pol polyprotein from transposon 17.6-like protein"/>
    <property type="match status" value="1"/>
</dbReference>
<dbReference type="FunFam" id="3.30.70.270:FF:000023">
    <property type="entry name" value="Pol"/>
    <property type="match status" value="1"/>
</dbReference>
<keyword evidence="3" id="KW-0378">Hydrolase</keyword>
<keyword evidence="1" id="KW-0548">Nucleotidyltransferase</keyword>
<sequence>MVKVLGKTNIHLKVDCAEAEVEALIVPNMAQEIPVMIGQTFLNNSKVVMLVFDGNVRLLCMDHDIGKSLNLATVKIPLWAKNSTVIAANTTALVAVSSRGKFTGDLYVRGRLRPVPGNEYAVNECVTKGQEGSLPETSTFEADYDQFLETNRFPEPTDVRSVRQFLGLAGYFRKYIKDFAIIARPLTNLTKKDVSFAWGEDQHTAFQSLKTKLTSRPLLAIYDPELKTEVHTDASKVGIGGILLQAPPNGMFRPVMYYSRQTTKEEQRYHSYELETMAMVYRLKAFRIYLMGIQFKVVTDCNAIRTTLTKRDLVPRIGRWWLAIQEYKFDV</sequence>
<dbReference type="Proteomes" id="UP001458880">
    <property type="component" value="Unassembled WGS sequence"/>
</dbReference>
<dbReference type="InterPro" id="IPR041577">
    <property type="entry name" value="RT_RNaseH_2"/>
</dbReference>
<dbReference type="CDD" id="cd09274">
    <property type="entry name" value="RNase_HI_RT_Ty3"/>
    <property type="match status" value="1"/>
</dbReference>
<dbReference type="GO" id="GO:0004519">
    <property type="term" value="F:endonuclease activity"/>
    <property type="evidence" value="ECO:0007669"/>
    <property type="project" value="UniProtKB-KW"/>
</dbReference>
<keyword evidence="7" id="KW-1185">Reference proteome</keyword>
<gene>
    <name evidence="6" type="ORF">QE152_g989</name>
</gene>
<dbReference type="InterPro" id="IPR043502">
    <property type="entry name" value="DNA/RNA_pol_sf"/>
</dbReference>
<dbReference type="SUPFAM" id="SSF56672">
    <property type="entry name" value="DNA/RNA polymerases"/>
    <property type="match status" value="1"/>
</dbReference>
<keyword evidence="3" id="KW-0255">Endonuclease</keyword>
<evidence type="ECO:0000313" key="7">
    <source>
        <dbReference type="Proteomes" id="UP001458880"/>
    </source>
</evidence>
<reference evidence="6 7" key="1">
    <citation type="journal article" date="2024" name="BMC Genomics">
        <title>De novo assembly and annotation of Popillia japonica's genome with initial clues to its potential as an invasive pest.</title>
        <authorList>
            <person name="Cucini C."/>
            <person name="Boschi S."/>
            <person name="Funari R."/>
            <person name="Cardaioli E."/>
            <person name="Iannotti N."/>
            <person name="Marturano G."/>
            <person name="Paoli F."/>
            <person name="Bruttini M."/>
            <person name="Carapelli A."/>
            <person name="Frati F."/>
            <person name="Nardi F."/>
        </authorList>
    </citation>
    <scope>NUCLEOTIDE SEQUENCE [LARGE SCALE GENOMIC DNA]</scope>
    <source>
        <strain evidence="6">DMR45628</strain>
    </source>
</reference>
<dbReference type="Pfam" id="PF17919">
    <property type="entry name" value="RT_RNaseH_2"/>
    <property type="match status" value="1"/>
</dbReference>
<feature type="domain" description="Reverse transcriptase/retrotransposon-derived protein RNase H-like" evidence="5">
    <location>
        <begin position="198"/>
        <end position="297"/>
    </location>
</feature>
<proteinExistence type="predicted"/>